<organism evidence="2 3">
    <name type="scientific">Pseudomonas flexibilis</name>
    <dbReference type="NCBI Taxonomy" id="706570"/>
    <lineage>
        <taxon>Bacteria</taxon>
        <taxon>Pseudomonadati</taxon>
        <taxon>Pseudomonadota</taxon>
        <taxon>Gammaproteobacteria</taxon>
        <taxon>Pseudomonadales</taxon>
        <taxon>Pseudomonadaceae</taxon>
        <taxon>Pseudomonas</taxon>
    </lineage>
</organism>
<dbReference type="GO" id="GO:0003677">
    <property type="term" value="F:DNA binding"/>
    <property type="evidence" value="ECO:0007669"/>
    <property type="project" value="UniProtKB-KW"/>
</dbReference>
<dbReference type="SUPFAM" id="SSF47598">
    <property type="entry name" value="Ribbon-helix-helix"/>
    <property type="match status" value="1"/>
</dbReference>
<dbReference type="Proteomes" id="UP000030980">
    <property type="component" value="Unassembled WGS sequence"/>
</dbReference>
<feature type="domain" description="Arc-like DNA binding" evidence="1">
    <location>
        <begin position="11"/>
        <end position="59"/>
    </location>
</feature>
<dbReference type="OrthoDB" id="6890552at2"/>
<dbReference type="RefSeq" id="WP_027590149.1">
    <property type="nucleotide sequence ID" value="NZ_FMUP01000005.1"/>
</dbReference>
<keyword evidence="2" id="KW-0238">DNA-binding</keyword>
<dbReference type="InterPro" id="IPR010985">
    <property type="entry name" value="Ribbon_hlx_hlx"/>
</dbReference>
<keyword evidence="3" id="KW-1185">Reference proteome</keyword>
<dbReference type="InterPro" id="IPR005569">
    <property type="entry name" value="Arc_DNA-bd_dom"/>
</dbReference>
<comment type="caution">
    <text evidence="2">The sequence shown here is derived from an EMBL/GenBank/DDBJ whole genome shotgun (WGS) entry which is preliminary data.</text>
</comment>
<protein>
    <submittedName>
        <fullName evidence="2">DNA-binding protein</fullName>
    </submittedName>
</protein>
<name>A0A0B3C0P1_9PSED</name>
<evidence type="ECO:0000313" key="2">
    <source>
        <dbReference type="EMBL" id="KHO66494.1"/>
    </source>
</evidence>
<proteinExistence type="predicted"/>
<dbReference type="EMBL" id="JTAK01000001">
    <property type="protein sequence ID" value="KHO66494.1"/>
    <property type="molecule type" value="Genomic_DNA"/>
</dbReference>
<sequence>MRPMKQAIYSSRTADKFVVRLPDGMRDRIAEVARLHHRSMNSEIIARLEQSMQQEASLSDDLALRLDSPELTLSERELLQCFRQLTRRQQNALVALIANDMEMAGGQTH</sequence>
<dbReference type="Pfam" id="PF03869">
    <property type="entry name" value="Arc"/>
    <property type="match status" value="1"/>
</dbReference>
<gene>
    <name evidence="2" type="ORF">PT85_02730</name>
</gene>
<reference evidence="2 3" key="1">
    <citation type="submission" date="2014-11" db="EMBL/GenBank/DDBJ databases">
        <title>Genome sequence of Pseudomonas tuomuerensis JCM 14085.</title>
        <authorList>
            <person name="Shin S.-K."/>
            <person name="Yi H."/>
        </authorList>
    </citation>
    <scope>NUCLEOTIDE SEQUENCE [LARGE SCALE GENOMIC DNA]</scope>
    <source>
        <strain evidence="2 3">JCM 14085</strain>
    </source>
</reference>
<dbReference type="GO" id="GO:0006355">
    <property type="term" value="P:regulation of DNA-templated transcription"/>
    <property type="evidence" value="ECO:0007669"/>
    <property type="project" value="InterPro"/>
</dbReference>
<dbReference type="InterPro" id="IPR013321">
    <property type="entry name" value="Arc_rbn_hlx_hlx"/>
</dbReference>
<dbReference type="AlphaFoldDB" id="A0A0B3C0P1"/>
<accession>A0A0B3C0P1</accession>
<dbReference type="STRING" id="706570.PT85_02730"/>
<evidence type="ECO:0000313" key="3">
    <source>
        <dbReference type="Proteomes" id="UP000030980"/>
    </source>
</evidence>
<dbReference type="Gene3D" id="1.10.1220.10">
    <property type="entry name" value="Met repressor-like"/>
    <property type="match status" value="1"/>
</dbReference>
<evidence type="ECO:0000259" key="1">
    <source>
        <dbReference type="Pfam" id="PF03869"/>
    </source>
</evidence>